<feature type="compositionally biased region" description="Low complexity" evidence="1">
    <location>
        <begin position="510"/>
        <end position="523"/>
    </location>
</feature>
<feature type="compositionally biased region" description="Acidic residues" evidence="1">
    <location>
        <begin position="96"/>
        <end position="109"/>
    </location>
</feature>
<protein>
    <submittedName>
        <fullName evidence="2">Uncharacterized protein</fullName>
    </submittedName>
</protein>
<proteinExistence type="predicted"/>
<reference evidence="2" key="2">
    <citation type="journal article" date="2019" name="IMA Fungus">
        <title>Genome sequencing and comparison of five Tilletia species to identify candidate genes for the detection of regulated species infecting wheat.</title>
        <authorList>
            <person name="Nguyen H.D.T."/>
            <person name="Sultana T."/>
            <person name="Kesanakurti P."/>
            <person name="Hambleton S."/>
        </authorList>
    </citation>
    <scope>NUCLEOTIDE SEQUENCE</scope>
    <source>
        <strain evidence="2">DAOMC 236426</strain>
    </source>
</reference>
<keyword evidence="3" id="KW-1185">Reference proteome</keyword>
<evidence type="ECO:0000256" key="1">
    <source>
        <dbReference type="SAM" id="MobiDB-lite"/>
    </source>
</evidence>
<feature type="compositionally biased region" description="Basic and acidic residues" evidence="1">
    <location>
        <begin position="546"/>
        <end position="573"/>
    </location>
</feature>
<feature type="region of interest" description="Disordered" evidence="1">
    <location>
        <begin position="92"/>
        <end position="144"/>
    </location>
</feature>
<comment type="caution">
    <text evidence="2">The sequence shown here is derived from an EMBL/GenBank/DDBJ whole genome shotgun (WGS) entry which is preliminary data.</text>
</comment>
<feature type="region of interest" description="Disordered" evidence="1">
    <location>
        <begin position="487"/>
        <end position="573"/>
    </location>
</feature>
<feature type="compositionally biased region" description="Basic and acidic residues" evidence="1">
    <location>
        <begin position="112"/>
        <end position="123"/>
    </location>
</feature>
<gene>
    <name evidence="2" type="ORF">A4X06_0g8571</name>
</gene>
<evidence type="ECO:0000313" key="2">
    <source>
        <dbReference type="EMBL" id="KAE8238935.1"/>
    </source>
</evidence>
<organism evidence="2 3">
    <name type="scientific">Tilletia controversa</name>
    <name type="common">dwarf bunt fungus</name>
    <dbReference type="NCBI Taxonomy" id="13291"/>
    <lineage>
        <taxon>Eukaryota</taxon>
        <taxon>Fungi</taxon>
        <taxon>Dikarya</taxon>
        <taxon>Basidiomycota</taxon>
        <taxon>Ustilaginomycotina</taxon>
        <taxon>Exobasidiomycetes</taxon>
        <taxon>Tilletiales</taxon>
        <taxon>Tilletiaceae</taxon>
        <taxon>Tilletia</taxon>
    </lineage>
</organism>
<accession>A0A8X7MJT1</accession>
<sequence>MSVHRSLFTLPPSAPHHNDSADFPASHLAALQLQPITRPKSLSRTILAQDKHKGGVHAITGRALKAQGVQEAARRFGLRVLEGADYIPGIGKIDSSVDEEGESSDEDAAPLDPHRSDDVDDGHNPILWPRVHSDGEPEEEIDDAATTTTATTLSKASSSAITPLQQSLLSSPPLKTGTLLLLGGGNFAAAVIALNPFVELSLLGSSEQAASFISQYVAQRFPNAPRSQPQPQPSGAGAGASSSPSSQPRQQQAKQHGKQKLTTPKQRLLQPATAKRVVKETPEAFGPVGTVYHKDKDFVLDGYRRPAVITAPHGPASVPTPPPTSENEAASTSYQQPTLIAAAEQQPTADVTAPELETIAPTAAMRELDALLAELVVSEDNQGSAPPELVNLPALPPSKDAYILSTHNNPSAQPAPSHSAPPSSPLLAEGAKNASKESAARNNTATPTAAVVTPDEADESDDDDADADLGSSAVEVTITILVPDTDDDGWPALAHQAPSSLSSAADVDEAQQAAIQRQRAMARTVGGHRPLANPRLEAGSRPTYTARKEREARRAEQHRRASTDTPTRERDPKLGRMIRRVPLAQPTAGHEPFETLVAGEVHSGEGDVTPEDGGAAARRFLC</sequence>
<feature type="region of interest" description="Disordered" evidence="1">
    <location>
        <begin position="223"/>
        <end position="275"/>
    </location>
</feature>
<feature type="compositionally biased region" description="Acidic residues" evidence="1">
    <location>
        <begin position="455"/>
        <end position="467"/>
    </location>
</feature>
<name>A0A8X7MJT1_9BASI</name>
<feature type="compositionally biased region" description="Low complexity" evidence="1">
    <location>
        <begin position="224"/>
        <end position="253"/>
    </location>
</feature>
<feature type="compositionally biased region" description="Low complexity" evidence="1">
    <location>
        <begin position="410"/>
        <end position="421"/>
    </location>
</feature>
<feature type="region of interest" description="Disordered" evidence="1">
    <location>
        <begin position="603"/>
        <end position="622"/>
    </location>
</feature>
<reference evidence="2" key="1">
    <citation type="submission" date="2016-04" db="EMBL/GenBank/DDBJ databases">
        <authorList>
            <person name="Nguyen H.D."/>
            <person name="Samba Siva P."/>
            <person name="Cullis J."/>
            <person name="Levesque C.A."/>
            <person name="Hambleton S."/>
        </authorList>
    </citation>
    <scope>NUCLEOTIDE SEQUENCE</scope>
    <source>
        <strain evidence="2">DAOMC 236426</strain>
    </source>
</reference>
<feature type="compositionally biased region" description="Low complexity" evidence="1">
    <location>
        <begin position="440"/>
        <end position="454"/>
    </location>
</feature>
<dbReference type="EMBL" id="LWDE02001943">
    <property type="protein sequence ID" value="KAE8238935.1"/>
    <property type="molecule type" value="Genomic_DNA"/>
</dbReference>
<feature type="region of interest" description="Disordered" evidence="1">
    <location>
        <begin position="310"/>
        <end position="333"/>
    </location>
</feature>
<dbReference type="Proteomes" id="UP000077684">
    <property type="component" value="Unassembled WGS sequence"/>
</dbReference>
<evidence type="ECO:0000313" key="3">
    <source>
        <dbReference type="Proteomes" id="UP000077684"/>
    </source>
</evidence>
<dbReference type="AlphaFoldDB" id="A0A8X7MJT1"/>
<feature type="region of interest" description="Disordered" evidence="1">
    <location>
        <begin position="400"/>
        <end position="468"/>
    </location>
</feature>